<keyword evidence="1" id="KW-0862">Zinc</keyword>
<organism evidence="4 5">
    <name type="scientific">Priapulus caudatus</name>
    <name type="common">Priapulid worm</name>
    <dbReference type="NCBI Taxonomy" id="37621"/>
    <lineage>
        <taxon>Eukaryota</taxon>
        <taxon>Metazoa</taxon>
        <taxon>Ecdysozoa</taxon>
        <taxon>Scalidophora</taxon>
        <taxon>Priapulida</taxon>
        <taxon>Priapulimorpha</taxon>
        <taxon>Priapulimorphida</taxon>
        <taxon>Priapulidae</taxon>
        <taxon>Priapulus</taxon>
    </lineage>
</organism>
<dbReference type="InterPro" id="IPR012337">
    <property type="entry name" value="RNaseH-like_sf"/>
</dbReference>
<dbReference type="CDD" id="cd00303">
    <property type="entry name" value="retropepsin_like"/>
    <property type="match status" value="1"/>
</dbReference>
<proteinExistence type="predicted"/>
<dbReference type="SUPFAM" id="SSF53098">
    <property type="entry name" value="Ribonuclease H-like"/>
    <property type="match status" value="1"/>
</dbReference>
<dbReference type="Pfam" id="PF13650">
    <property type="entry name" value="Asp_protease_2"/>
    <property type="match status" value="1"/>
</dbReference>
<dbReference type="GeneID" id="106807552"/>
<dbReference type="InterPro" id="IPR036397">
    <property type="entry name" value="RNaseH_sf"/>
</dbReference>
<evidence type="ECO:0000313" key="4">
    <source>
        <dbReference type="Proteomes" id="UP000695022"/>
    </source>
</evidence>
<gene>
    <name evidence="5" type="primary">LOC106807552</name>
</gene>
<dbReference type="Pfam" id="PF05380">
    <property type="entry name" value="Peptidase_A17"/>
    <property type="match status" value="1"/>
</dbReference>
<dbReference type="InterPro" id="IPR001878">
    <property type="entry name" value="Znf_CCHC"/>
</dbReference>
<evidence type="ECO:0000256" key="2">
    <source>
        <dbReference type="SAM" id="MobiDB-lite"/>
    </source>
</evidence>
<keyword evidence="1" id="KW-0863">Zinc-finger</keyword>
<dbReference type="SMART" id="SM00343">
    <property type="entry name" value="ZnF_C2HC"/>
    <property type="match status" value="2"/>
</dbReference>
<accession>A0ABM1DZN1</accession>
<dbReference type="RefSeq" id="XP_014665402.1">
    <property type="nucleotide sequence ID" value="XM_014809916.1"/>
</dbReference>
<feature type="compositionally biased region" description="Basic and acidic residues" evidence="2">
    <location>
        <begin position="117"/>
        <end position="138"/>
    </location>
</feature>
<dbReference type="PANTHER" id="PTHR47331:SF5">
    <property type="entry name" value="RIBONUCLEASE H"/>
    <property type="match status" value="1"/>
</dbReference>
<evidence type="ECO:0000256" key="1">
    <source>
        <dbReference type="PROSITE-ProRule" id="PRU00047"/>
    </source>
</evidence>
<dbReference type="Gene3D" id="4.10.60.10">
    <property type="entry name" value="Zinc finger, CCHC-type"/>
    <property type="match status" value="1"/>
</dbReference>
<reference evidence="5" key="1">
    <citation type="submission" date="2025-08" db="UniProtKB">
        <authorList>
            <consortium name="RefSeq"/>
        </authorList>
    </citation>
    <scope>IDENTIFICATION</scope>
</reference>
<dbReference type="Gene3D" id="3.30.420.10">
    <property type="entry name" value="Ribonuclease H-like superfamily/Ribonuclease H"/>
    <property type="match status" value="1"/>
</dbReference>
<evidence type="ECO:0000313" key="5">
    <source>
        <dbReference type="RefSeq" id="XP_014665402.1"/>
    </source>
</evidence>
<name>A0ABM1DZN1_PRICU</name>
<feature type="domain" description="CCHC-type" evidence="3">
    <location>
        <begin position="190"/>
        <end position="204"/>
    </location>
</feature>
<keyword evidence="4" id="KW-1185">Reference proteome</keyword>
<dbReference type="Gene3D" id="2.40.70.10">
    <property type="entry name" value="Acid Proteases"/>
    <property type="match status" value="1"/>
</dbReference>
<dbReference type="PROSITE" id="PS50158">
    <property type="entry name" value="ZF_CCHC"/>
    <property type="match status" value="1"/>
</dbReference>
<evidence type="ECO:0000259" key="3">
    <source>
        <dbReference type="PROSITE" id="PS50158"/>
    </source>
</evidence>
<dbReference type="InterPro" id="IPR008042">
    <property type="entry name" value="Retrotrans_Pao"/>
</dbReference>
<sequence length="1069" mass="121678">MNSGINAEQLAKILETLTYRKREITIPVFNGDPNMFDQWRSLVEEEFKKPGYSEAEKAHYVLSVLEALVRTKMPNVLLRKWDSERMHEEKQMGVRFHLPVTFDKMLEQLHEALQISRRTESQSRREEPRRDTGLDADRRRQHTGQALNVSRTEWKNCIFCEKGHLSSNCSEANAMATSLKYNNARRKGACFRCLRPGHLRKDCKMVKGCSVCEGNHHDLLHYEVNVGKRGGAGPDRKSIDAVASGQIQSASGLVKPMKDPKELLMLSGVAKIESNSAMITARVLFDSGSGVSFISKRAAKTLGLKGSAVDGKFTLAGGKAMSLKTERVRFKLSTALPSWQGETFEVEAYVIDKPSADLTAVHVDLSKMPHLQNLQLADQFPRKDAVRVDIMLGVEDTLNIMMGLVIRGPPGTPVAQMSHIGWILAGPYSSKISRKTSPPGVYRVYFQIEDPIDMAVKHWELEHLEILPADTQSKKSGLEIEAMRLEKDPELAATYQDQICELLETGRAELVGKEDTKNPVCSMQTVHDHVKSQEKEFPDASNELMENMYVDDVISGASNVTSAKQLALDIKSMMKSRRFPLRKFASNKRGALDLLEREDLAACHEKTFVEEEYAIKNFGVRYILYEDGLMFPFYEKMENVKHETRRTVLQQLHRVYDPMGVLSPFVLKAKQIFQKASLTTGSWDGALPEDLAAAWLAWKADVEKRSKIKLRRPLVPENFKAPKFLLHAFGDACKVSYGAMVYLLVTDPEVKENHVTILCSKTRVSPIDKQRTLPELKLKAALITARLIEYVKTRLKLPLVSTYCWTDSNIVLHWISQPAYKWQWQGPEFLKEDEAEWPKQTELSTKTSYDEANRKLRRIIVCNVKSEADHDDPLTAYMGKFESYSKFLSVFTMIRGWLKRHRRKSFPNEGSDDALLNLTEYQNEEMFWINRVQRKAFPEEMRLLEAGKPVSKTSRLLPLSPVWDKKRETEAPPFLYVGTDFAGPLYVKTSRGDDTKKVYIVIFTCMTTRAVHLELVENMSAGEFLQAFERMTNRQGKCGVLYSDNAKSFKRAANVLELLYKAKKDKQKI</sequence>
<feature type="region of interest" description="Disordered" evidence="2">
    <location>
        <begin position="114"/>
        <end position="145"/>
    </location>
</feature>
<dbReference type="InterPro" id="IPR021109">
    <property type="entry name" value="Peptidase_aspartic_dom_sf"/>
</dbReference>
<protein>
    <submittedName>
        <fullName evidence="5">Uncharacterized protein LOC106807552</fullName>
    </submittedName>
</protein>
<dbReference type="PANTHER" id="PTHR47331">
    <property type="entry name" value="PHD-TYPE DOMAIN-CONTAINING PROTEIN"/>
    <property type="match status" value="1"/>
</dbReference>
<dbReference type="Proteomes" id="UP000695022">
    <property type="component" value="Unplaced"/>
</dbReference>
<keyword evidence="1" id="KW-0479">Metal-binding</keyword>